<dbReference type="AlphaFoldDB" id="A0A840CKC1"/>
<keyword evidence="3" id="KW-1185">Reference proteome</keyword>
<protein>
    <submittedName>
        <fullName evidence="2">DNA transformation protein</fullName>
    </submittedName>
</protein>
<dbReference type="PANTHER" id="PTHR36121:SF1">
    <property type="entry name" value="PROTEIN SXY"/>
    <property type="match status" value="1"/>
</dbReference>
<dbReference type="Proteomes" id="UP000585681">
    <property type="component" value="Unassembled WGS sequence"/>
</dbReference>
<dbReference type="InterPro" id="IPR007076">
    <property type="entry name" value="TfoX_N"/>
</dbReference>
<feature type="domain" description="TfoX N-terminal" evidence="1">
    <location>
        <begin position="13"/>
        <end position="106"/>
    </location>
</feature>
<dbReference type="Pfam" id="PF04993">
    <property type="entry name" value="TfoX_N"/>
    <property type="match status" value="1"/>
</dbReference>
<dbReference type="Gene3D" id="3.30.1460.30">
    <property type="entry name" value="YgaC/TfoX-N like chaperone"/>
    <property type="match status" value="1"/>
</dbReference>
<dbReference type="SUPFAM" id="SSF159894">
    <property type="entry name" value="YgaC/TfoX-N like"/>
    <property type="match status" value="1"/>
</dbReference>
<dbReference type="PANTHER" id="PTHR36121">
    <property type="entry name" value="PROTEIN SXY"/>
    <property type="match status" value="1"/>
</dbReference>
<organism evidence="2 3">
    <name type="scientific">Actibacterium naphthalenivorans</name>
    <dbReference type="NCBI Taxonomy" id="1614693"/>
    <lineage>
        <taxon>Bacteria</taxon>
        <taxon>Pseudomonadati</taxon>
        <taxon>Pseudomonadota</taxon>
        <taxon>Alphaproteobacteria</taxon>
        <taxon>Rhodobacterales</taxon>
        <taxon>Roseobacteraceae</taxon>
        <taxon>Actibacterium</taxon>
    </lineage>
</organism>
<proteinExistence type="predicted"/>
<dbReference type="InterPro" id="IPR047525">
    <property type="entry name" value="TfoX-like"/>
</dbReference>
<gene>
    <name evidence="2" type="ORF">GGR17_003018</name>
</gene>
<dbReference type="EMBL" id="JACIEQ010000004">
    <property type="protein sequence ID" value="MBB4023196.1"/>
    <property type="molecule type" value="Genomic_DNA"/>
</dbReference>
<evidence type="ECO:0000313" key="2">
    <source>
        <dbReference type="EMBL" id="MBB4023196.1"/>
    </source>
</evidence>
<evidence type="ECO:0000313" key="3">
    <source>
        <dbReference type="Proteomes" id="UP000585681"/>
    </source>
</evidence>
<dbReference type="RefSeq" id="WP_054539194.1">
    <property type="nucleotide sequence ID" value="NZ_JACIEQ010000004.1"/>
</dbReference>
<name>A0A840CKC1_9RHOB</name>
<evidence type="ECO:0000259" key="1">
    <source>
        <dbReference type="Pfam" id="PF04993"/>
    </source>
</evidence>
<reference evidence="2" key="1">
    <citation type="submission" date="2020-08" db="EMBL/GenBank/DDBJ databases">
        <title>Genomic Encyclopedia of Type Strains, Phase IV (KMG-IV): sequencing the most valuable type-strain genomes for metagenomic binning, comparative biology and taxonomic classification.</title>
        <authorList>
            <person name="Goeker M."/>
        </authorList>
    </citation>
    <scope>NUCLEOTIDE SEQUENCE [LARGE SCALE GENOMIC DNA]</scope>
    <source>
        <strain evidence="2">DSM 105040</strain>
    </source>
</reference>
<sequence>MATDPGFLTFARDLFAPLGPISTKRMFGGTGLYIGDAMFAALLGDTIYMKAEGPLVAAYQAAGSEPFSYGTKAGRRAIPGLTSLPDSALDDPDEALDWARKSLADAETAAARKRARRR</sequence>
<accession>A0A840CKC1</accession>
<comment type="caution">
    <text evidence="2">The sequence shown here is derived from an EMBL/GenBank/DDBJ whole genome shotgun (WGS) entry which is preliminary data.</text>
</comment>